<evidence type="ECO:0000313" key="2">
    <source>
        <dbReference type="EMBL" id="CAD2213012.1"/>
    </source>
</evidence>
<dbReference type="EMBL" id="LR877145">
    <property type="protein sequence ID" value="CAD2213012.1"/>
    <property type="molecule type" value="Genomic_DNA"/>
</dbReference>
<reference evidence="2 3" key="1">
    <citation type="submission" date="2020-08" db="EMBL/GenBank/DDBJ databases">
        <authorList>
            <person name="Newling K."/>
            <person name="Davey J."/>
            <person name="Forrester S."/>
        </authorList>
    </citation>
    <scope>NUCLEOTIDE SEQUENCE [LARGE SCALE GENOMIC DNA]</scope>
    <source>
        <strain evidence="3">Crithidia deanei Carvalho (ATCC PRA-265)</strain>
    </source>
</reference>
<dbReference type="VEuPathDB" id="TriTrypDB:ADEAN_000044800"/>
<evidence type="ECO:0000313" key="3">
    <source>
        <dbReference type="Proteomes" id="UP000515908"/>
    </source>
</evidence>
<dbReference type="Pfam" id="PF11069">
    <property type="entry name" value="CFAP298"/>
    <property type="match status" value="1"/>
</dbReference>
<dbReference type="AlphaFoldDB" id="A0A7G2C538"/>
<name>A0A7G2C538_9TRYP</name>
<proteinExistence type="inferred from homology"/>
<accession>A0A7G2C538</accession>
<dbReference type="PANTHER" id="PTHR13238">
    <property type="entry name" value="PROTEIN C21ORF59"/>
    <property type="match status" value="1"/>
</dbReference>
<dbReference type="InterPro" id="IPR021298">
    <property type="entry name" value="CFAP298"/>
</dbReference>
<comment type="similarity">
    <text evidence="1">Belongs to the CFAP298 family.</text>
</comment>
<evidence type="ECO:0000256" key="1">
    <source>
        <dbReference type="ARBA" id="ARBA00009619"/>
    </source>
</evidence>
<dbReference type="PANTHER" id="PTHR13238:SF0">
    <property type="entry name" value="CILIA- AND FLAGELLA-ASSOCIATED PROTEIN 298"/>
    <property type="match status" value="1"/>
</dbReference>
<organism evidence="2 3">
    <name type="scientific">Angomonas deanei</name>
    <dbReference type="NCBI Taxonomy" id="59799"/>
    <lineage>
        <taxon>Eukaryota</taxon>
        <taxon>Discoba</taxon>
        <taxon>Euglenozoa</taxon>
        <taxon>Kinetoplastea</taxon>
        <taxon>Metakinetoplastina</taxon>
        <taxon>Trypanosomatida</taxon>
        <taxon>Trypanosomatidae</taxon>
        <taxon>Strigomonadinae</taxon>
        <taxon>Angomonas</taxon>
    </lineage>
</organism>
<dbReference type="GO" id="GO:0003352">
    <property type="term" value="P:regulation of cilium movement"/>
    <property type="evidence" value="ECO:0007669"/>
    <property type="project" value="InterPro"/>
</dbReference>
<protein>
    <submittedName>
        <fullName evidence="2">Uncharacterized protein</fullName>
    </submittedName>
</protein>
<dbReference type="Proteomes" id="UP000515908">
    <property type="component" value="Chromosome 01"/>
</dbReference>
<gene>
    <name evidence="2" type="ORF">ADEAN_000044800</name>
</gene>
<keyword evidence="3" id="KW-1185">Reference proteome</keyword>
<sequence>MILFPSECSGNDACKRLTAILEDDSQNDVEKSKAHRILSIIDDYATNEKILSGPATMWWSGKPLAADADFTKYVGKNEKTKITVKLTAEGAGAPPREPAVDARTQAELMAHYYKKQEEMKKVIDDEDLSFGNSEWADPKGLKKQLLGVDNVKYRPR</sequence>